<feature type="compositionally biased region" description="Basic and acidic residues" evidence="1">
    <location>
        <begin position="125"/>
        <end position="138"/>
    </location>
</feature>
<name>A0A8J2RZZ0_9CRUS</name>
<feature type="signal peptide" evidence="2">
    <location>
        <begin position="1"/>
        <end position="16"/>
    </location>
</feature>
<dbReference type="AlphaFoldDB" id="A0A8J2RZZ0"/>
<protein>
    <submittedName>
        <fullName evidence="3">Uncharacterized protein</fullName>
    </submittedName>
</protein>
<keyword evidence="2" id="KW-0732">Signal</keyword>
<reference evidence="3" key="1">
    <citation type="submission" date="2021-11" db="EMBL/GenBank/DDBJ databases">
        <authorList>
            <person name="Schell T."/>
        </authorList>
    </citation>
    <scope>NUCLEOTIDE SEQUENCE</scope>
    <source>
        <strain evidence="3">M5</strain>
    </source>
</reference>
<accession>A0A8J2RZZ0</accession>
<sequence length="193" mass="21197">MISVVVIFCITTMASSAPSDVRPVVNNEAAPLSRQVQENVEPGKFTSVNIPSQITNDDKLKYKRMFQARHTGFQSGYLPVSPFALPATYSAVPYGFNYFPRSHFPSYYPAFYQGTPEKYGFAGNHETKNDNEDFKDAPESEDDLRAGSTSASDSTTPSSPTNPMAPILNTLIAMNNMNILKLLLANKAMLILG</sequence>
<feature type="region of interest" description="Disordered" evidence="1">
    <location>
        <begin position="121"/>
        <end position="162"/>
    </location>
</feature>
<evidence type="ECO:0000313" key="4">
    <source>
        <dbReference type="Proteomes" id="UP000789390"/>
    </source>
</evidence>
<feature type="compositionally biased region" description="Low complexity" evidence="1">
    <location>
        <begin position="148"/>
        <end position="162"/>
    </location>
</feature>
<dbReference type="EMBL" id="CAKKLH010000319">
    <property type="protein sequence ID" value="CAH0111963.1"/>
    <property type="molecule type" value="Genomic_DNA"/>
</dbReference>
<gene>
    <name evidence="3" type="ORF">DGAL_LOCUS15620</name>
</gene>
<proteinExistence type="predicted"/>
<evidence type="ECO:0000256" key="1">
    <source>
        <dbReference type="SAM" id="MobiDB-lite"/>
    </source>
</evidence>
<keyword evidence="4" id="KW-1185">Reference proteome</keyword>
<comment type="caution">
    <text evidence="3">The sequence shown here is derived from an EMBL/GenBank/DDBJ whole genome shotgun (WGS) entry which is preliminary data.</text>
</comment>
<evidence type="ECO:0000256" key="2">
    <source>
        <dbReference type="SAM" id="SignalP"/>
    </source>
</evidence>
<evidence type="ECO:0000313" key="3">
    <source>
        <dbReference type="EMBL" id="CAH0111963.1"/>
    </source>
</evidence>
<feature type="chain" id="PRO_5035169566" evidence="2">
    <location>
        <begin position="17"/>
        <end position="193"/>
    </location>
</feature>
<dbReference type="Proteomes" id="UP000789390">
    <property type="component" value="Unassembled WGS sequence"/>
</dbReference>
<dbReference type="OrthoDB" id="6367665at2759"/>
<organism evidence="3 4">
    <name type="scientific">Daphnia galeata</name>
    <dbReference type="NCBI Taxonomy" id="27404"/>
    <lineage>
        <taxon>Eukaryota</taxon>
        <taxon>Metazoa</taxon>
        <taxon>Ecdysozoa</taxon>
        <taxon>Arthropoda</taxon>
        <taxon>Crustacea</taxon>
        <taxon>Branchiopoda</taxon>
        <taxon>Diplostraca</taxon>
        <taxon>Cladocera</taxon>
        <taxon>Anomopoda</taxon>
        <taxon>Daphniidae</taxon>
        <taxon>Daphnia</taxon>
    </lineage>
</organism>